<accession>A0ABW0G7G6</accession>
<dbReference type="CDD" id="cd06462">
    <property type="entry name" value="Peptidase_S24_S26"/>
    <property type="match status" value="1"/>
</dbReference>
<dbReference type="RefSeq" id="WP_376995097.1">
    <property type="nucleotide sequence ID" value="NZ_JBHSLC010000013.1"/>
</dbReference>
<keyword evidence="3" id="KW-0804">Transcription</keyword>
<dbReference type="InterPro" id="IPR001387">
    <property type="entry name" value="Cro/C1-type_HTH"/>
</dbReference>
<organism evidence="5 6">
    <name type="scientific">Azospirillum himalayense</name>
    <dbReference type="NCBI Taxonomy" id="654847"/>
    <lineage>
        <taxon>Bacteria</taxon>
        <taxon>Pseudomonadati</taxon>
        <taxon>Pseudomonadota</taxon>
        <taxon>Alphaproteobacteria</taxon>
        <taxon>Rhodospirillales</taxon>
        <taxon>Azospirillaceae</taxon>
        <taxon>Azospirillum</taxon>
    </lineage>
</organism>
<dbReference type="InterPro" id="IPR010982">
    <property type="entry name" value="Lambda_DNA-bd_dom_sf"/>
</dbReference>
<dbReference type="Gene3D" id="1.10.260.40">
    <property type="entry name" value="lambda repressor-like DNA-binding domains"/>
    <property type="match status" value="1"/>
</dbReference>
<comment type="caution">
    <text evidence="5">The sequence shown here is derived from an EMBL/GenBank/DDBJ whole genome shotgun (WGS) entry which is preliminary data.</text>
</comment>
<evidence type="ECO:0000256" key="3">
    <source>
        <dbReference type="ARBA" id="ARBA00023163"/>
    </source>
</evidence>
<sequence>MDTPAKRLKAAREKAGFGNATLAAKQNRWTVSTYLGHENGSRDFDREQAKKYAKAFRTTAAWLMTGEGEASTAQMIPVVGYIGAGAEITPFDDHEKGASLEEVEAPPGAGDSVVAVIVRGDSMYPAYRNRDEIYYERYDGPPIDLIGRECIVKLADGRMYIKTLAAGSEPGLVTLLSFNFPPITDVPIEWAAPVKWVRKN</sequence>
<name>A0ABW0G7G6_9PROT</name>
<dbReference type="Pfam" id="PF00717">
    <property type="entry name" value="Peptidase_S24"/>
    <property type="match status" value="1"/>
</dbReference>
<dbReference type="InterPro" id="IPR015927">
    <property type="entry name" value="Peptidase_S24_S26A/B/C"/>
</dbReference>
<dbReference type="InterPro" id="IPR036286">
    <property type="entry name" value="LexA/Signal_pep-like_sf"/>
</dbReference>
<dbReference type="CDD" id="cd00093">
    <property type="entry name" value="HTH_XRE"/>
    <property type="match status" value="1"/>
</dbReference>
<dbReference type="PANTHER" id="PTHR40661:SF3">
    <property type="entry name" value="FELS-1 PROPHAGE TRANSCRIPTIONAL REGULATOR"/>
    <property type="match status" value="1"/>
</dbReference>
<keyword evidence="2" id="KW-0238">DNA-binding</keyword>
<dbReference type="Proteomes" id="UP001596166">
    <property type="component" value="Unassembled WGS sequence"/>
</dbReference>
<dbReference type="SUPFAM" id="SSF51306">
    <property type="entry name" value="LexA/Signal peptidase"/>
    <property type="match status" value="1"/>
</dbReference>
<evidence type="ECO:0000313" key="5">
    <source>
        <dbReference type="EMBL" id="MFC5355463.1"/>
    </source>
</evidence>
<evidence type="ECO:0000256" key="1">
    <source>
        <dbReference type="ARBA" id="ARBA00023015"/>
    </source>
</evidence>
<keyword evidence="1" id="KW-0805">Transcription regulation</keyword>
<keyword evidence="6" id="KW-1185">Reference proteome</keyword>
<evidence type="ECO:0000259" key="4">
    <source>
        <dbReference type="PROSITE" id="PS50943"/>
    </source>
</evidence>
<evidence type="ECO:0000256" key="2">
    <source>
        <dbReference type="ARBA" id="ARBA00023125"/>
    </source>
</evidence>
<reference evidence="6" key="1">
    <citation type="journal article" date="2019" name="Int. J. Syst. Evol. Microbiol.">
        <title>The Global Catalogue of Microorganisms (GCM) 10K type strain sequencing project: providing services to taxonomists for standard genome sequencing and annotation.</title>
        <authorList>
            <consortium name="The Broad Institute Genomics Platform"/>
            <consortium name="The Broad Institute Genome Sequencing Center for Infectious Disease"/>
            <person name="Wu L."/>
            <person name="Ma J."/>
        </authorList>
    </citation>
    <scope>NUCLEOTIDE SEQUENCE [LARGE SCALE GENOMIC DNA]</scope>
    <source>
        <strain evidence="6">CCUG 58760</strain>
    </source>
</reference>
<gene>
    <name evidence="5" type="ORF">ACFPMG_10640</name>
</gene>
<dbReference type="SUPFAM" id="SSF47413">
    <property type="entry name" value="lambda repressor-like DNA-binding domains"/>
    <property type="match status" value="1"/>
</dbReference>
<proteinExistence type="predicted"/>
<dbReference type="PROSITE" id="PS50943">
    <property type="entry name" value="HTH_CROC1"/>
    <property type="match status" value="1"/>
</dbReference>
<dbReference type="PANTHER" id="PTHR40661">
    <property type="match status" value="1"/>
</dbReference>
<evidence type="ECO:0000313" key="6">
    <source>
        <dbReference type="Proteomes" id="UP001596166"/>
    </source>
</evidence>
<feature type="domain" description="HTH cro/C1-type" evidence="4">
    <location>
        <begin position="30"/>
        <end position="63"/>
    </location>
</feature>
<dbReference type="EMBL" id="JBHSLC010000013">
    <property type="protein sequence ID" value="MFC5355463.1"/>
    <property type="molecule type" value="Genomic_DNA"/>
</dbReference>
<dbReference type="Gene3D" id="2.10.109.10">
    <property type="entry name" value="Umud Fragment, subunit A"/>
    <property type="match status" value="1"/>
</dbReference>
<protein>
    <submittedName>
        <fullName evidence="5">S24 family peptidase</fullName>
    </submittedName>
</protein>